<evidence type="ECO:0000256" key="5">
    <source>
        <dbReference type="ARBA" id="ARBA00022840"/>
    </source>
</evidence>
<evidence type="ECO:0000256" key="3">
    <source>
        <dbReference type="ARBA" id="ARBA00022741"/>
    </source>
</evidence>
<keyword evidence="4" id="KW-0276">Fatty acid metabolism</keyword>
<keyword evidence="3" id="KW-0547">Nucleotide-binding</keyword>
<evidence type="ECO:0000256" key="6">
    <source>
        <dbReference type="ARBA" id="ARBA00024484"/>
    </source>
</evidence>
<dbReference type="Proteomes" id="UP000515140">
    <property type="component" value="Unplaced"/>
</dbReference>
<proteinExistence type="predicted"/>
<dbReference type="PANTHER" id="PTHR43272:SF101">
    <property type="entry name" value="ACYL-COA SYNTHETASE BUBBLEGUM FAMILY MEMBER 2-RELATED"/>
    <property type="match status" value="1"/>
</dbReference>
<dbReference type="EC" id="6.2.1.3" evidence="7"/>
<keyword evidence="2" id="KW-0436">Ligase</keyword>
<protein>
    <recommendedName>
        <fullName evidence="7">long-chain-fatty-acid--CoA ligase</fullName>
        <ecNumber evidence="7">6.2.1.3</ecNumber>
    </recommendedName>
</protein>
<evidence type="ECO:0000256" key="4">
    <source>
        <dbReference type="ARBA" id="ARBA00022832"/>
    </source>
</evidence>
<evidence type="ECO:0000256" key="2">
    <source>
        <dbReference type="ARBA" id="ARBA00022598"/>
    </source>
</evidence>
<dbReference type="GO" id="GO:0005524">
    <property type="term" value="F:ATP binding"/>
    <property type="evidence" value="ECO:0007669"/>
    <property type="project" value="UniProtKB-KW"/>
</dbReference>
<gene>
    <name evidence="10" type="primary">LOC110197491</name>
</gene>
<dbReference type="SUPFAM" id="SSF56801">
    <property type="entry name" value="Acetyl-CoA synthetase-like"/>
    <property type="match status" value="1"/>
</dbReference>
<dbReference type="InterPro" id="IPR000873">
    <property type="entry name" value="AMP-dep_synth/lig_dom"/>
</dbReference>
<evidence type="ECO:0000256" key="7">
    <source>
        <dbReference type="ARBA" id="ARBA00026121"/>
    </source>
</evidence>
<reference evidence="10" key="1">
    <citation type="submission" date="2025-08" db="UniProtKB">
        <authorList>
            <consortium name="RefSeq"/>
        </authorList>
    </citation>
    <scope>IDENTIFICATION</scope>
    <source>
        <tissue evidence="10">Spleen</tissue>
    </source>
</reference>
<dbReference type="GO" id="GO:0016020">
    <property type="term" value="C:membrane"/>
    <property type="evidence" value="ECO:0007669"/>
    <property type="project" value="TreeGrafter"/>
</dbReference>
<keyword evidence="4" id="KW-0443">Lipid metabolism</keyword>
<dbReference type="Pfam" id="PF00501">
    <property type="entry name" value="AMP-binding"/>
    <property type="match status" value="1"/>
</dbReference>
<accession>A0A6P5IYD6</accession>
<name>A0A6P5IYD6_PHACI</name>
<dbReference type="AlphaFoldDB" id="A0A6P5IYD6"/>
<dbReference type="GeneID" id="110197491"/>
<comment type="catalytic activity">
    <reaction evidence="6">
        <text>a long-chain fatty acid + ATP + CoA = a long-chain fatty acyl-CoA + AMP + diphosphate</text>
        <dbReference type="Rhea" id="RHEA:15421"/>
        <dbReference type="ChEBI" id="CHEBI:30616"/>
        <dbReference type="ChEBI" id="CHEBI:33019"/>
        <dbReference type="ChEBI" id="CHEBI:57287"/>
        <dbReference type="ChEBI" id="CHEBI:57560"/>
        <dbReference type="ChEBI" id="CHEBI:83139"/>
        <dbReference type="ChEBI" id="CHEBI:456215"/>
        <dbReference type="EC" id="6.2.1.3"/>
    </reaction>
    <physiologicalReaction direction="left-to-right" evidence="6">
        <dbReference type="Rhea" id="RHEA:15422"/>
    </physiologicalReaction>
</comment>
<dbReference type="InParanoid" id="A0A6P5IYD6"/>
<evidence type="ECO:0000259" key="8">
    <source>
        <dbReference type="Pfam" id="PF00501"/>
    </source>
</evidence>
<dbReference type="RefSeq" id="XP_020827127.1">
    <property type="nucleotide sequence ID" value="XM_020971468.1"/>
</dbReference>
<dbReference type="Gene3D" id="3.40.50.12780">
    <property type="entry name" value="N-terminal domain of ligase-like"/>
    <property type="match status" value="1"/>
</dbReference>
<dbReference type="InterPro" id="IPR042099">
    <property type="entry name" value="ANL_N_sf"/>
</dbReference>
<evidence type="ECO:0000313" key="9">
    <source>
        <dbReference type="Proteomes" id="UP000515140"/>
    </source>
</evidence>
<dbReference type="Pfam" id="PF23562">
    <property type="entry name" value="AMP-binding_C_3"/>
    <property type="match status" value="1"/>
</dbReference>
<keyword evidence="1" id="KW-0963">Cytoplasm</keyword>
<feature type="domain" description="AMP-dependent synthetase/ligase" evidence="8">
    <location>
        <begin position="43"/>
        <end position="462"/>
    </location>
</feature>
<keyword evidence="9" id="KW-1185">Reference proteome</keyword>
<evidence type="ECO:0000256" key="1">
    <source>
        <dbReference type="ARBA" id="ARBA00022490"/>
    </source>
</evidence>
<sequence>MSTPKTIGFFTSQLTGEVILRENKNGEGNQAPLTIHELVLGTATRYPDLIALGTRNVDGWETITYIEYYELCRKAAKSFLKLGLERFHGVGILGYNCTRWFVADIASIFAGGISVGIFPNNSSQACRFIAENSEANIFMVENDWQLQKILKVQDHLRHLKAIVQYKDKLTKKLPNTYTWEEFLTLGVTISDEMLDKVIDSQKPNQCCMLVYTMGTTGPPKAVMLSHDNITWTSAAVLQSLPYTYPPENQEVLVSYLPLCLINAQIFEIWIPVTIGASIFFAEPDAMKIQGSLINTLLEVRPTTFCGVPEVWEELMQRMRSDQMSAASFKRNLIVWARKMGLKAYKNRESDDHFPLGFRVAKKLVYHKVRQDLGLDRCLQFLSLGSGLSKEIQDFFLSYNIILMPIYGMTECTGPHSVSYQKEFKLYSCGKAIAGSHNLVRNTDQEDIGEFYLWGRHLSMGYLNNEYKTKKAFDQKGWLHTGDLGTLDNEGFIHIIGRIEEVIITNQGEKIFPVPMENMLKENIPIIHHAIIVGNQAKFLSVLLTLKCEISSDTGEPHNMLTQEVINFCRKNNSKSVKVTDITNNQDPIIDAIIQKGIDAINEQPEHENHKILKWKVLEKDFSIMGGELGRSTSKMRRSHITRKYQMMIASFYI</sequence>
<organism evidence="9 10">
    <name type="scientific">Phascolarctos cinereus</name>
    <name type="common">Koala</name>
    <dbReference type="NCBI Taxonomy" id="38626"/>
    <lineage>
        <taxon>Eukaryota</taxon>
        <taxon>Metazoa</taxon>
        <taxon>Chordata</taxon>
        <taxon>Craniata</taxon>
        <taxon>Vertebrata</taxon>
        <taxon>Euteleostomi</taxon>
        <taxon>Mammalia</taxon>
        <taxon>Metatheria</taxon>
        <taxon>Diprotodontia</taxon>
        <taxon>Phascolarctidae</taxon>
        <taxon>Phascolarctos</taxon>
    </lineage>
</organism>
<dbReference type="GO" id="GO:0004467">
    <property type="term" value="F:long-chain fatty acid-CoA ligase activity"/>
    <property type="evidence" value="ECO:0007669"/>
    <property type="project" value="UniProtKB-EC"/>
</dbReference>
<evidence type="ECO:0000313" key="10">
    <source>
        <dbReference type="RefSeq" id="XP_020827127.1"/>
    </source>
</evidence>
<dbReference type="PANTHER" id="PTHR43272">
    <property type="entry name" value="LONG-CHAIN-FATTY-ACID--COA LIGASE"/>
    <property type="match status" value="1"/>
</dbReference>
<keyword evidence="5" id="KW-0067">ATP-binding</keyword>
<dbReference type="GO" id="GO:0005783">
    <property type="term" value="C:endoplasmic reticulum"/>
    <property type="evidence" value="ECO:0007669"/>
    <property type="project" value="TreeGrafter"/>
</dbReference>